<evidence type="ECO:0008006" key="10">
    <source>
        <dbReference type="Google" id="ProtNLM"/>
    </source>
</evidence>
<evidence type="ECO:0000256" key="2">
    <source>
        <dbReference type="ARBA" id="ARBA00007677"/>
    </source>
</evidence>
<dbReference type="GO" id="GO:0016020">
    <property type="term" value="C:membrane"/>
    <property type="evidence" value="ECO:0007669"/>
    <property type="project" value="UniProtKB-SubCell"/>
</dbReference>
<accession>G0WDI9</accession>
<name>G0WDI9_NAUDC</name>
<dbReference type="GO" id="GO:0006487">
    <property type="term" value="P:protein N-linked glycosylation"/>
    <property type="evidence" value="ECO:0007669"/>
    <property type="project" value="TreeGrafter"/>
</dbReference>
<evidence type="ECO:0000256" key="6">
    <source>
        <dbReference type="PIRSR" id="PIRSR018153-1"/>
    </source>
</evidence>
<dbReference type="AlphaFoldDB" id="G0WDI9"/>
<comment type="subcellular location">
    <subcellularLocation>
        <location evidence="1">Membrane</location>
        <topology evidence="1">Single-pass type II membrane protein</topology>
    </subcellularLocation>
</comment>
<dbReference type="EMBL" id="HE580273">
    <property type="protein sequence ID" value="CCD25850.2"/>
    <property type="molecule type" value="Genomic_DNA"/>
</dbReference>
<dbReference type="KEGG" id="ndi:NDAI_0G00740"/>
<feature type="active site" description="Nucleophile" evidence="6">
    <location>
        <position position="382"/>
    </location>
</feature>
<dbReference type="PIRSF" id="PIRSF018153">
    <property type="entry name" value="Glyco_trans_15"/>
    <property type="match status" value="1"/>
</dbReference>
<keyword evidence="7" id="KW-0812">Transmembrane</keyword>
<evidence type="ECO:0000256" key="1">
    <source>
        <dbReference type="ARBA" id="ARBA00004606"/>
    </source>
</evidence>
<reference evidence="8 9" key="1">
    <citation type="journal article" date="2011" name="Proc. Natl. Acad. Sci. U.S.A.">
        <title>Evolutionary erosion of yeast sex chromosomes by mating-type switching accidents.</title>
        <authorList>
            <person name="Gordon J.L."/>
            <person name="Armisen D."/>
            <person name="Proux-Wera E."/>
            <person name="Oheigeartaigh S.S."/>
            <person name="Byrne K.P."/>
            <person name="Wolfe K.H."/>
        </authorList>
    </citation>
    <scope>NUCLEOTIDE SEQUENCE [LARGE SCALE GENOMIC DNA]</scope>
    <source>
        <strain evidence="9">ATCC 10597 / BCRC 20456 / CBS 421 / NBRC 0211 / NRRL Y-12639</strain>
    </source>
</reference>
<evidence type="ECO:0000256" key="5">
    <source>
        <dbReference type="ARBA" id="ARBA00022968"/>
    </source>
</evidence>
<sequence>MLKRILVRKILPIIARCNPIVIIILISFITTILMIKSTLDADAEPQYHPLAYSFQDLSTKMDSPFFYGCTNTHAYINENPTYYKMNATFVMLTRNEELNDVLKTIRSIESHFNQWFHYPYVFLNDEPFTQEFMDKIRSVTTTMNDDEVYFGQLNELEWEFAQDVRESVEYIQWIDSQGDRGILYGNMESYHKMCRFYSGLFYKHPLVRQFEWYWRLEPDVEFFCDLSYDPFWEMERTKKYYGFTVVIPELYWTVPNLFRFVKSFVKERQSYVKFKSLWKLFATNYHYKTTNEDDPYNTNLNRFVNDDDELHHELSRDVAIENLFTTHENETIRNNNTHADSHLAVEKSWKSLIEKSKSKIPIKEDKFDDEEYNLCHFWSNFEIAKISIFDNEIYDEFFQYLESTGGFWKERWGDAPIHSLGLSLILNLNEVHYFRDIGYRHSQIYHCPRNSFHSDNERFPFIEGDEKYKRNKKANTYDRSWEHGTGCRCKCPRRLREIEDTMHHCFELWLELTHNLDTYGSDRENIDVTNIKDKLRKDFLEKFINA</sequence>
<dbReference type="HOGENOM" id="CLU_024327_2_0_1"/>
<organism evidence="8 9">
    <name type="scientific">Naumovozyma dairenensis (strain ATCC 10597 / BCRC 20456 / CBS 421 / NBRC 0211 / NRRL Y-12639)</name>
    <name type="common">Saccharomyces dairenensis</name>
    <dbReference type="NCBI Taxonomy" id="1071378"/>
    <lineage>
        <taxon>Eukaryota</taxon>
        <taxon>Fungi</taxon>
        <taxon>Dikarya</taxon>
        <taxon>Ascomycota</taxon>
        <taxon>Saccharomycotina</taxon>
        <taxon>Saccharomycetes</taxon>
        <taxon>Saccharomycetales</taxon>
        <taxon>Saccharomycetaceae</taxon>
        <taxon>Naumovozyma</taxon>
    </lineage>
</organism>
<keyword evidence="7" id="KW-0472">Membrane</keyword>
<keyword evidence="9" id="KW-1185">Reference proteome</keyword>
<dbReference type="OrthoDB" id="439943at2759"/>
<dbReference type="PANTHER" id="PTHR31121">
    <property type="entry name" value="ALPHA-1,2 MANNOSYLTRANSFERASE KTR1"/>
    <property type="match status" value="1"/>
</dbReference>
<protein>
    <recommendedName>
        <fullName evidence="10">Mannosyltransferase</fullName>
    </recommendedName>
</protein>
<evidence type="ECO:0000256" key="7">
    <source>
        <dbReference type="SAM" id="Phobius"/>
    </source>
</evidence>
<comment type="similarity">
    <text evidence="2">Belongs to the glycosyltransferase 15 family.</text>
</comment>
<dbReference type="SUPFAM" id="SSF53448">
    <property type="entry name" value="Nucleotide-diphospho-sugar transferases"/>
    <property type="match status" value="1"/>
</dbReference>
<keyword evidence="4" id="KW-0808">Transferase</keyword>
<dbReference type="Gene3D" id="3.90.550.10">
    <property type="entry name" value="Spore Coat Polysaccharide Biosynthesis Protein SpsA, Chain A"/>
    <property type="match status" value="1"/>
</dbReference>
<dbReference type="PANTHER" id="PTHR31121:SF2">
    <property type="entry name" value="MANNOSYLTRANSFERASE KTR5-RELATED"/>
    <property type="match status" value="1"/>
</dbReference>
<dbReference type="GO" id="GO:0000026">
    <property type="term" value="F:alpha-1,2-mannosyltransferase activity"/>
    <property type="evidence" value="ECO:0007669"/>
    <property type="project" value="TreeGrafter"/>
</dbReference>
<feature type="transmembrane region" description="Helical" evidence="7">
    <location>
        <begin position="20"/>
        <end position="39"/>
    </location>
</feature>
<dbReference type="Pfam" id="PF01793">
    <property type="entry name" value="Glyco_transf_15"/>
    <property type="match status" value="2"/>
</dbReference>
<keyword evidence="7" id="KW-1133">Transmembrane helix</keyword>
<evidence type="ECO:0000313" key="9">
    <source>
        <dbReference type="Proteomes" id="UP000000689"/>
    </source>
</evidence>
<gene>
    <name evidence="8" type="primary">NDAI0G00740</name>
    <name evidence="8" type="ordered locus">NDAI_0G00740</name>
</gene>
<dbReference type="GeneID" id="11497246"/>
<dbReference type="OMA" id="TIDEISW"/>
<dbReference type="RefSeq" id="XP_003671093.2">
    <property type="nucleotide sequence ID" value="XM_003671045.2"/>
</dbReference>
<dbReference type="GO" id="GO:0000032">
    <property type="term" value="P:cell wall mannoprotein biosynthetic process"/>
    <property type="evidence" value="ECO:0007669"/>
    <property type="project" value="TreeGrafter"/>
</dbReference>
<dbReference type="InterPro" id="IPR029044">
    <property type="entry name" value="Nucleotide-diphossugar_trans"/>
</dbReference>
<dbReference type="GO" id="GO:0005794">
    <property type="term" value="C:Golgi apparatus"/>
    <property type="evidence" value="ECO:0007669"/>
    <property type="project" value="TreeGrafter"/>
</dbReference>
<evidence type="ECO:0000256" key="3">
    <source>
        <dbReference type="ARBA" id="ARBA00022676"/>
    </source>
</evidence>
<keyword evidence="5" id="KW-0735">Signal-anchor</keyword>
<keyword evidence="3" id="KW-0328">Glycosyltransferase</keyword>
<proteinExistence type="inferred from homology"/>
<evidence type="ECO:0000313" key="8">
    <source>
        <dbReference type="EMBL" id="CCD25850.2"/>
    </source>
</evidence>
<dbReference type="InterPro" id="IPR002685">
    <property type="entry name" value="Glyco_trans_15"/>
</dbReference>
<evidence type="ECO:0000256" key="4">
    <source>
        <dbReference type="ARBA" id="ARBA00022679"/>
    </source>
</evidence>
<dbReference type="Proteomes" id="UP000000689">
    <property type="component" value="Chromosome 7"/>
</dbReference>
<dbReference type="eggNOG" id="KOG4472">
    <property type="taxonomic scope" value="Eukaryota"/>
</dbReference>